<evidence type="ECO:0000259" key="5">
    <source>
        <dbReference type="Pfam" id="PF08241"/>
    </source>
</evidence>
<comment type="similarity">
    <text evidence="1">Belongs to the eukaryotic/archaeal PrmC-related family.</text>
</comment>
<dbReference type="GO" id="GO:0032259">
    <property type="term" value="P:methylation"/>
    <property type="evidence" value="ECO:0007669"/>
    <property type="project" value="UniProtKB-KW"/>
</dbReference>
<keyword evidence="4" id="KW-0949">S-adenosyl-L-methionine</keyword>
<evidence type="ECO:0000256" key="3">
    <source>
        <dbReference type="ARBA" id="ARBA00022679"/>
    </source>
</evidence>
<dbReference type="InterPro" id="IPR029063">
    <property type="entry name" value="SAM-dependent_MTases_sf"/>
</dbReference>
<dbReference type="EMBL" id="CP064787">
    <property type="protein sequence ID" value="QSG07314.1"/>
    <property type="molecule type" value="Genomic_DNA"/>
</dbReference>
<evidence type="ECO:0000256" key="2">
    <source>
        <dbReference type="ARBA" id="ARBA00022603"/>
    </source>
</evidence>
<dbReference type="GO" id="GO:0008276">
    <property type="term" value="F:protein methyltransferase activity"/>
    <property type="evidence" value="ECO:0007669"/>
    <property type="project" value="TreeGrafter"/>
</dbReference>
<dbReference type="SUPFAM" id="SSF53335">
    <property type="entry name" value="S-adenosyl-L-methionine-dependent methyltransferases"/>
    <property type="match status" value="1"/>
</dbReference>
<dbReference type="Pfam" id="PF08241">
    <property type="entry name" value="Methyltransf_11"/>
    <property type="match status" value="1"/>
</dbReference>
<dbReference type="GO" id="GO:0008757">
    <property type="term" value="F:S-adenosylmethionine-dependent methyltransferase activity"/>
    <property type="evidence" value="ECO:0007669"/>
    <property type="project" value="InterPro"/>
</dbReference>
<dbReference type="InterPro" id="IPR052190">
    <property type="entry name" value="Euk-Arch_PrmC-MTase"/>
</dbReference>
<dbReference type="Proteomes" id="UP000663525">
    <property type="component" value="Chromosome"/>
</dbReference>
<dbReference type="CDD" id="cd02440">
    <property type="entry name" value="AdoMet_MTases"/>
    <property type="match status" value="1"/>
</dbReference>
<dbReference type="InterPro" id="IPR013216">
    <property type="entry name" value="Methyltransf_11"/>
</dbReference>
<evidence type="ECO:0000256" key="4">
    <source>
        <dbReference type="ARBA" id="ARBA00022691"/>
    </source>
</evidence>
<gene>
    <name evidence="6" type="primary">hemK</name>
    <name evidence="6" type="ORF">HSR121_3002</name>
</gene>
<dbReference type="NCBIfam" id="TIGR00537">
    <property type="entry name" value="hemK_rel_arch"/>
    <property type="match status" value="1"/>
</dbReference>
<keyword evidence="2 6" id="KW-0489">Methyltransferase</keyword>
<accession>A0A897N3V9</accession>
<dbReference type="GO" id="GO:0003676">
    <property type="term" value="F:nucleic acid binding"/>
    <property type="evidence" value="ECO:0007669"/>
    <property type="project" value="InterPro"/>
</dbReference>
<name>A0A897N3V9_9EURY</name>
<dbReference type="InterPro" id="IPR004557">
    <property type="entry name" value="PrmC-related"/>
</dbReference>
<sequence length="196" mass="21335">MNDDRPELARQRDLDQVYEPAEDSHLLAETAREYVTADDRVLEVGTGSGYVATALADTGAAVVATDINPMACREARDAGLAVVRANLVEPFRDGVFDIVAFNPPYLPTPPEQEFDDWMERALSGGEDGRAVIDPFLDSVRRVLAEDGVVLLLVSSLTDVEAVRERAAAGGLSAREVADESHPFERLVVLELRPDSQ</sequence>
<organism evidence="6 7">
    <name type="scientific">Halapricum desulfuricans</name>
    <dbReference type="NCBI Taxonomy" id="2841257"/>
    <lineage>
        <taxon>Archaea</taxon>
        <taxon>Methanobacteriati</taxon>
        <taxon>Methanobacteriota</taxon>
        <taxon>Stenosarchaea group</taxon>
        <taxon>Halobacteria</taxon>
        <taxon>Halobacteriales</taxon>
        <taxon>Haloarculaceae</taxon>
        <taxon>Halapricum</taxon>
    </lineage>
</organism>
<dbReference type="AlphaFoldDB" id="A0A897N3V9"/>
<reference evidence="6" key="1">
    <citation type="submission" date="2020-11" db="EMBL/GenBank/DDBJ databases">
        <title>Carbohydrate-dependent, anaerobic sulfur respiration: A novel catabolism in halophilic archaea.</title>
        <authorList>
            <person name="Sorokin D.Y."/>
            <person name="Messina E."/>
            <person name="Smedile F."/>
            <person name="La Cono V."/>
            <person name="Hallsworth J.E."/>
            <person name="Yakimov M.M."/>
        </authorList>
    </citation>
    <scope>NUCLEOTIDE SEQUENCE</scope>
    <source>
        <strain evidence="6">HSR12-1</strain>
    </source>
</reference>
<evidence type="ECO:0000313" key="6">
    <source>
        <dbReference type="EMBL" id="QSG07314.1"/>
    </source>
</evidence>
<proteinExistence type="inferred from homology"/>
<dbReference type="GeneID" id="68856535"/>
<dbReference type="RefSeq" id="WP_229113756.1">
    <property type="nucleotide sequence ID" value="NZ_CP064787.1"/>
</dbReference>
<dbReference type="NCBIfam" id="NF011527">
    <property type="entry name" value="PRK14968.1-1"/>
    <property type="match status" value="1"/>
</dbReference>
<dbReference type="Gene3D" id="3.40.50.150">
    <property type="entry name" value="Vaccinia Virus protein VP39"/>
    <property type="match status" value="1"/>
</dbReference>
<dbReference type="InterPro" id="IPR002052">
    <property type="entry name" value="DNA_methylase_N6_adenine_CS"/>
</dbReference>
<protein>
    <submittedName>
        <fullName evidence="6">Methylase of polypeptide chain release factors</fullName>
    </submittedName>
</protein>
<evidence type="ECO:0000256" key="1">
    <source>
        <dbReference type="ARBA" id="ARBA00006149"/>
    </source>
</evidence>
<dbReference type="PROSITE" id="PS00092">
    <property type="entry name" value="N6_MTASE"/>
    <property type="match status" value="1"/>
</dbReference>
<feature type="domain" description="Methyltransferase type 11" evidence="5">
    <location>
        <begin position="42"/>
        <end position="100"/>
    </location>
</feature>
<keyword evidence="3" id="KW-0808">Transferase</keyword>
<dbReference type="GO" id="GO:0035657">
    <property type="term" value="C:eRF1 methyltransferase complex"/>
    <property type="evidence" value="ECO:0007669"/>
    <property type="project" value="TreeGrafter"/>
</dbReference>
<dbReference type="PANTHER" id="PTHR45875:SF1">
    <property type="entry name" value="METHYLTRANSFERASE N6AMT1"/>
    <property type="match status" value="1"/>
</dbReference>
<dbReference type="PANTHER" id="PTHR45875">
    <property type="entry name" value="METHYLTRANSFERASE N6AMT1"/>
    <property type="match status" value="1"/>
</dbReference>
<evidence type="ECO:0000313" key="7">
    <source>
        <dbReference type="Proteomes" id="UP000663525"/>
    </source>
</evidence>